<keyword evidence="5" id="KW-0067">ATP-binding</keyword>
<dbReference type="GO" id="GO:0015421">
    <property type="term" value="F:ABC-type oligopeptide transporter activity"/>
    <property type="evidence" value="ECO:0007669"/>
    <property type="project" value="TreeGrafter"/>
</dbReference>
<dbReference type="InterPro" id="IPR003593">
    <property type="entry name" value="AAA+_ATPase"/>
</dbReference>
<dbReference type="Gene3D" id="1.20.1560.10">
    <property type="entry name" value="ABC transporter type 1, transmembrane domain"/>
    <property type="match status" value="1"/>
</dbReference>
<dbReference type="STRING" id="981085.W9SGN3"/>
<organism evidence="9 10">
    <name type="scientific">Morus notabilis</name>
    <dbReference type="NCBI Taxonomy" id="981085"/>
    <lineage>
        <taxon>Eukaryota</taxon>
        <taxon>Viridiplantae</taxon>
        <taxon>Streptophyta</taxon>
        <taxon>Embryophyta</taxon>
        <taxon>Tracheophyta</taxon>
        <taxon>Spermatophyta</taxon>
        <taxon>Magnoliopsida</taxon>
        <taxon>eudicotyledons</taxon>
        <taxon>Gunneridae</taxon>
        <taxon>Pentapetalae</taxon>
        <taxon>rosids</taxon>
        <taxon>fabids</taxon>
        <taxon>Rosales</taxon>
        <taxon>Moraceae</taxon>
        <taxon>Moreae</taxon>
        <taxon>Morus</taxon>
    </lineage>
</organism>
<accession>W9SGN3</accession>
<keyword evidence="6" id="KW-1133">Transmembrane helix</keyword>
<evidence type="ECO:0000256" key="5">
    <source>
        <dbReference type="ARBA" id="ARBA00022840"/>
    </source>
</evidence>
<keyword evidence="4" id="KW-0547">Nucleotide-binding</keyword>
<dbReference type="GO" id="GO:0090374">
    <property type="term" value="P:oligopeptide export from mitochondrion"/>
    <property type="evidence" value="ECO:0007669"/>
    <property type="project" value="TreeGrafter"/>
</dbReference>
<dbReference type="PROSITE" id="PS50893">
    <property type="entry name" value="ABC_TRANSPORTER_2"/>
    <property type="match status" value="1"/>
</dbReference>
<dbReference type="FunFam" id="3.40.50.300:FF:000836">
    <property type="entry name" value="ABC transporter B family member 25"/>
    <property type="match status" value="1"/>
</dbReference>
<comment type="subcellular location">
    <subcellularLocation>
        <location evidence="1">Membrane</location>
        <topology evidence="1">Multi-pass membrane protein</topology>
    </subcellularLocation>
</comment>
<dbReference type="InterPro" id="IPR003439">
    <property type="entry name" value="ABC_transporter-like_ATP-bd"/>
</dbReference>
<dbReference type="Pfam" id="PF00005">
    <property type="entry name" value="ABC_tran"/>
    <property type="match status" value="1"/>
</dbReference>
<dbReference type="Gene3D" id="3.40.50.300">
    <property type="entry name" value="P-loop containing nucleotide triphosphate hydrolases"/>
    <property type="match status" value="1"/>
</dbReference>
<evidence type="ECO:0000259" key="8">
    <source>
        <dbReference type="PROSITE" id="PS50893"/>
    </source>
</evidence>
<keyword evidence="3" id="KW-0812">Transmembrane</keyword>
<evidence type="ECO:0000256" key="6">
    <source>
        <dbReference type="ARBA" id="ARBA00022989"/>
    </source>
</evidence>
<feature type="domain" description="ABC transporter" evidence="8">
    <location>
        <begin position="127"/>
        <end position="350"/>
    </location>
</feature>
<dbReference type="InterPro" id="IPR017871">
    <property type="entry name" value="ABC_transporter-like_CS"/>
</dbReference>
<dbReference type="GO" id="GO:0005743">
    <property type="term" value="C:mitochondrial inner membrane"/>
    <property type="evidence" value="ECO:0007669"/>
    <property type="project" value="TreeGrafter"/>
</dbReference>
<dbReference type="InterPro" id="IPR039421">
    <property type="entry name" value="Type_1_exporter"/>
</dbReference>
<proteinExistence type="predicted"/>
<keyword evidence="2" id="KW-0813">Transport</keyword>
<evidence type="ECO:0000313" key="9">
    <source>
        <dbReference type="EMBL" id="EXC28029.1"/>
    </source>
</evidence>
<dbReference type="SUPFAM" id="SSF52540">
    <property type="entry name" value="P-loop containing nucleoside triphosphate hydrolases"/>
    <property type="match status" value="1"/>
</dbReference>
<dbReference type="SMART" id="SM00382">
    <property type="entry name" value="AAA"/>
    <property type="match status" value="1"/>
</dbReference>
<dbReference type="AlphaFoldDB" id="W9SGN3"/>
<evidence type="ECO:0000256" key="7">
    <source>
        <dbReference type="ARBA" id="ARBA00023136"/>
    </source>
</evidence>
<keyword evidence="10" id="KW-1185">Reference proteome</keyword>
<dbReference type="InterPro" id="IPR027417">
    <property type="entry name" value="P-loop_NTPase"/>
</dbReference>
<name>W9SGN3_9ROSA</name>
<evidence type="ECO:0000256" key="1">
    <source>
        <dbReference type="ARBA" id="ARBA00004141"/>
    </source>
</evidence>
<keyword evidence="7" id="KW-0472">Membrane</keyword>
<sequence>MAIGGFLSELSHKNQAAAALATSVAESDGISCGTKNYSNCNLSIVLRESFGAIHTVKSFAHEDFEISRYYERVDHTLKLGLQQALDLLLLSELYAVAMKASGASRRVFQLLDRISPMPKSGNMYGEVELDDVWFAYPSISLQTYGAQGKGITLKLEPGSKVALVGPSGGGKDPKKGKILLNGIPLAEVSHEHQHRKINIVSLFNSSIEENIAYGFGGKISSIDVENAAKMTNAHEFISKLPEKYQTFEGERGVRLSGGQKQRLAIARALLMNPRILLLDEVTSALDVENECLDAMVSVMKGRTVLVIAHRLSTVKGADIVTVVSDGQIVESGTHQELLFKDGVYSAVVCRQLQATKQEI</sequence>
<gene>
    <name evidence="9" type="ORF">L484_022262</name>
</gene>
<dbReference type="PROSITE" id="PS00211">
    <property type="entry name" value="ABC_TRANSPORTER_1"/>
    <property type="match status" value="1"/>
</dbReference>
<evidence type="ECO:0000256" key="4">
    <source>
        <dbReference type="ARBA" id="ARBA00022741"/>
    </source>
</evidence>
<evidence type="ECO:0000256" key="2">
    <source>
        <dbReference type="ARBA" id="ARBA00022448"/>
    </source>
</evidence>
<dbReference type="Proteomes" id="UP000030645">
    <property type="component" value="Unassembled WGS sequence"/>
</dbReference>
<protein>
    <submittedName>
        <fullName evidence="9">ABC transporter B family member 25</fullName>
    </submittedName>
</protein>
<dbReference type="GO" id="GO:0005524">
    <property type="term" value="F:ATP binding"/>
    <property type="evidence" value="ECO:0007669"/>
    <property type="project" value="UniProtKB-KW"/>
</dbReference>
<reference evidence="10" key="1">
    <citation type="submission" date="2013-01" db="EMBL/GenBank/DDBJ databases">
        <title>Draft Genome Sequence of a Mulberry Tree, Morus notabilis C.K. Schneid.</title>
        <authorList>
            <person name="He N."/>
            <person name="Zhao S."/>
        </authorList>
    </citation>
    <scope>NUCLEOTIDE SEQUENCE</scope>
</reference>
<evidence type="ECO:0000313" key="10">
    <source>
        <dbReference type="Proteomes" id="UP000030645"/>
    </source>
</evidence>
<dbReference type="InterPro" id="IPR036640">
    <property type="entry name" value="ABC1_TM_sf"/>
</dbReference>
<dbReference type="GO" id="GO:0016887">
    <property type="term" value="F:ATP hydrolysis activity"/>
    <property type="evidence" value="ECO:0007669"/>
    <property type="project" value="InterPro"/>
</dbReference>
<dbReference type="eggNOG" id="KOG0058">
    <property type="taxonomic scope" value="Eukaryota"/>
</dbReference>
<evidence type="ECO:0000256" key="3">
    <source>
        <dbReference type="ARBA" id="ARBA00022692"/>
    </source>
</evidence>
<dbReference type="PANTHER" id="PTHR43394">
    <property type="entry name" value="ATP-DEPENDENT PERMEASE MDL1, MITOCHONDRIAL"/>
    <property type="match status" value="1"/>
</dbReference>
<dbReference type="PANTHER" id="PTHR43394:SF1">
    <property type="entry name" value="ATP-BINDING CASSETTE SUB-FAMILY B MEMBER 10, MITOCHONDRIAL"/>
    <property type="match status" value="1"/>
</dbReference>
<dbReference type="SUPFAM" id="SSF90123">
    <property type="entry name" value="ABC transporter transmembrane region"/>
    <property type="match status" value="1"/>
</dbReference>
<dbReference type="EMBL" id="KE346160">
    <property type="protein sequence ID" value="EXC28029.1"/>
    <property type="molecule type" value="Genomic_DNA"/>
</dbReference>